<evidence type="ECO:0000313" key="1">
    <source>
        <dbReference type="EMBL" id="MDO1449657.1"/>
    </source>
</evidence>
<evidence type="ECO:0000313" key="2">
    <source>
        <dbReference type="Proteomes" id="UP001168528"/>
    </source>
</evidence>
<dbReference type="RefSeq" id="WP_302040461.1">
    <property type="nucleotide sequence ID" value="NZ_JAUKPO010000021.1"/>
</dbReference>
<dbReference type="Gene3D" id="2.120.10.80">
    <property type="entry name" value="Kelch-type beta propeller"/>
    <property type="match status" value="2"/>
</dbReference>
<sequence>MLKNYSFLVIPALFLIVLTSCKKEGDPPVSAEEKNVWVTKPSFPGTGRKEAVSFVIGDKLYLGSGFGMENNAQQFLRDFWQYNASTTSWVRIADFPGGVVGQAISFSMNGKGYLGLGYRLDCPPAGGICDHVYYRDLWAYTPQTNSWEKVVTFDIGEFDSSLGGTAFVIGNKAYIQNRNNLWEFDPFTNTLTPKKNLPDILHYAVSFAIGDKGYIGTGFNGSSHKELYEYNPTTDQWTQKASLGGGARYGAVGFALNGLGYIGGGIEGEYTNQGTYKDFWQYNPSADSWKKVEDYSGEGKFEAIADVVNGKAYVGTGDNRSSSKVTFENDFWEYVLK</sequence>
<gene>
    <name evidence="1" type="ORF">Q0590_25495</name>
</gene>
<dbReference type="Proteomes" id="UP001168528">
    <property type="component" value="Unassembled WGS sequence"/>
</dbReference>
<reference evidence="1" key="1">
    <citation type="submission" date="2023-07" db="EMBL/GenBank/DDBJ databases">
        <title>The genome sequence of Rhodocytophaga aerolata KACC 12507.</title>
        <authorList>
            <person name="Zhang X."/>
        </authorList>
    </citation>
    <scope>NUCLEOTIDE SEQUENCE</scope>
    <source>
        <strain evidence="1">KACC 12507</strain>
    </source>
</reference>
<accession>A0ABT8RC27</accession>
<keyword evidence="2" id="KW-1185">Reference proteome</keyword>
<comment type="caution">
    <text evidence="1">The sequence shown here is derived from an EMBL/GenBank/DDBJ whole genome shotgun (WGS) entry which is preliminary data.</text>
</comment>
<proteinExistence type="predicted"/>
<dbReference type="PANTHER" id="PTHR45632">
    <property type="entry name" value="LD33804P"/>
    <property type="match status" value="1"/>
</dbReference>
<dbReference type="EMBL" id="JAUKPO010000021">
    <property type="protein sequence ID" value="MDO1449657.1"/>
    <property type="molecule type" value="Genomic_DNA"/>
</dbReference>
<dbReference type="PROSITE" id="PS51257">
    <property type="entry name" value="PROKAR_LIPOPROTEIN"/>
    <property type="match status" value="1"/>
</dbReference>
<name>A0ABT8RC27_9BACT</name>
<dbReference type="InterPro" id="IPR011043">
    <property type="entry name" value="Gal_Oxase/kelch_b-propeller"/>
</dbReference>
<protein>
    <submittedName>
        <fullName evidence="1">Kelch repeat-containing protein</fullName>
    </submittedName>
</protein>
<organism evidence="1 2">
    <name type="scientific">Rhodocytophaga aerolata</name>
    <dbReference type="NCBI Taxonomy" id="455078"/>
    <lineage>
        <taxon>Bacteria</taxon>
        <taxon>Pseudomonadati</taxon>
        <taxon>Bacteroidota</taxon>
        <taxon>Cytophagia</taxon>
        <taxon>Cytophagales</taxon>
        <taxon>Rhodocytophagaceae</taxon>
        <taxon>Rhodocytophaga</taxon>
    </lineage>
</organism>
<dbReference type="InterPro" id="IPR015915">
    <property type="entry name" value="Kelch-typ_b-propeller"/>
</dbReference>
<dbReference type="SUPFAM" id="SSF50965">
    <property type="entry name" value="Galactose oxidase, central domain"/>
    <property type="match status" value="1"/>
</dbReference>
<dbReference type="PANTHER" id="PTHR45632:SF5">
    <property type="entry name" value="KELCH-LIKE PROTEIN 22"/>
    <property type="match status" value="1"/>
</dbReference>